<feature type="region of interest" description="Disordered" evidence="1">
    <location>
        <begin position="1"/>
        <end position="56"/>
    </location>
</feature>
<feature type="compositionally biased region" description="Basic and acidic residues" evidence="1">
    <location>
        <begin position="13"/>
        <end position="25"/>
    </location>
</feature>
<dbReference type="Proteomes" id="UP001286313">
    <property type="component" value="Unassembled WGS sequence"/>
</dbReference>
<feature type="compositionally biased region" description="Polar residues" evidence="1">
    <location>
        <begin position="46"/>
        <end position="56"/>
    </location>
</feature>
<protein>
    <submittedName>
        <fullName evidence="2">Uncharacterized protein</fullName>
    </submittedName>
</protein>
<feature type="compositionally biased region" description="Basic and acidic residues" evidence="1">
    <location>
        <begin position="34"/>
        <end position="45"/>
    </location>
</feature>
<dbReference type="EMBL" id="JAWQEG010001482">
    <property type="protein sequence ID" value="KAK3879160.1"/>
    <property type="molecule type" value="Genomic_DNA"/>
</dbReference>
<name>A0AAE1KR74_PETCI</name>
<comment type="caution">
    <text evidence="2">The sequence shown here is derived from an EMBL/GenBank/DDBJ whole genome shotgun (WGS) entry which is preliminary data.</text>
</comment>
<evidence type="ECO:0000313" key="2">
    <source>
        <dbReference type="EMBL" id="KAK3879160.1"/>
    </source>
</evidence>
<reference evidence="2" key="1">
    <citation type="submission" date="2023-10" db="EMBL/GenBank/DDBJ databases">
        <title>Genome assemblies of two species of porcelain crab, Petrolisthes cinctipes and Petrolisthes manimaculis (Anomura: Porcellanidae).</title>
        <authorList>
            <person name="Angst P."/>
        </authorList>
    </citation>
    <scope>NUCLEOTIDE SEQUENCE</scope>
    <source>
        <strain evidence="2">PB745_01</strain>
        <tissue evidence="2">Gill</tissue>
    </source>
</reference>
<organism evidence="2 3">
    <name type="scientific">Petrolisthes cinctipes</name>
    <name type="common">Flat porcelain crab</name>
    <dbReference type="NCBI Taxonomy" id="88211"/>
    <lineage>
        <taxon>Eukaryota</taxon>
        <taxon>Metazoa</taxon>
        <taxon>Ecdysozoa</taxon>
        <taxon>Arthropoda</taxon>
        <taxon>Crustacea</taxon>
        <taxon>Multicrustacea</taxon>
        <taxon>Malacostraca</taxon>
        <taxon>Eumalacostraca</taxon>
        <taxon>Eucarida</taxon>
        <taxon>Decapoda</taxon>
        <taxon>Pleocyemata</taxon>
        <taxon>Anomura</taxon>
        <taxon>Galatheoidea</taxon>
        <taxon>Porcellanidae</taxon>
        <taxon>Petrolisthes</taxon>
    </lineage>
</organism>
<dbReference type="AlphaFoldDB" id="A0AAE1KR74"/>
<evidence type="ECO:0000313" key="3">
    <source>
        <dbReference type="Proteomes" id="UP001286313"/>
    </source>
</evidence>
<keyword evidence="3" id="KW-1185">Reference proteome</keyword>
<gene>
    <name evidence="2" type="ORF">Pcinc_016239</name>
</gene>
<proteinExistence type="predicted"/>
<sequence>MYCDRATVTRQSHRNETEPPERDRATGTQQSHRNATEPPERDRINGTRQNDWNVKNNDVIMSELSYSRSSPNANESEETTLDRTFKEKDEFMVVLSGKDREMSVCEVWARIEWLRAHGRRHRVYKGQKAGFSPGPCV</sequence>
<accession>A0AAE1KR74</accession>
<evidence type="ECO:0000256" key="1">
    <source>
        <dbReference type="SAM" id="MobiDB-lite"/>
    </source>
</evidence>